<evidence type="ECO:0000313" key="3">
    <source>
        <dbReference type="Proteomes" id="UP000323717"/>
    </source>
</evidence>
<comment type="caution">
    <text evidence="2">The sequence shown here is derived from an EMBL/GenBank/DDBJ whole genome shotgun (WGS) entry which is preliminary data.</text>
</comment>
<feature type="region of interest" description="Disordered" evidence="1">
    <location>
        <begin position="170"/>
        <end position="213"/>
    </location>
</feature>
<feature type="compositionally biased region" description="Acidic residues" evidence="1">
    <location>
        <begin position="181"/>
        <end position="211"/>
    </location>
</feature>
<proteinExistence type="predicted"/>
<dbReference type="AlphaFoldDB" id="A0A5M5BVC2"/>
<name>A0A5M5BVC2_BACOV</name>
<feature type="non-terminal residue" evidence="2">
    <location>
        <position position="1"/>
    </location>
</feature>
<protein>
    <submittedName>
        <fullName evidence="2">Uncharacterized protein</fullName>
    </submittedName>
</protein>
<organism evidence="2 3">
    <name type="scientific">Bacteroides ovatus</name>
    <dbReference type="NCBI Taxonomy" id="28116"/>
    <lineage>
        <taxon>Bacteria</taxon>
        <taxon>Pseudomonadati</taxon>
        <taxon>Bacteroidota</taxon>
        <taxon>Bacteroidia</taxon>
        <taxon>Bacteroidales</taxon>
        <taxon>Bacteroidaceae</taxon>
        <taxon>Bacteroides</taxon>
    </lineage>
</organism>
<gene>
    <name evidence="2" type="ORF">F3D71_31335</name>
</gene>
<accession>A0A5M5BVC2</accession>
<reference evidence="2 3" key="1">
    <citation type="journal article" date="2019" name="Nat. Med.">
        <title>A library of human gut bacterial isolates paired with longitudinal multiomics data enables mechanistic microbiome research.</title>
        <authorList>
            <person name="Poyet M."/>
            <person name="Groussin M."/>
            <person name="Gibbons S.M."/>
            <person name="Avila-Pacheco J."/>
            <person name="Jiang X."/>
            <person name="Kearney S.M."/>
            <person name="Perrotta A.R."/>
            <person name="Berdy B."/>
            <person name="Zhao S."/>
            <person name="Lieberman T.D."/>
            <person name="Swanson P.K."/>
            <person name="Smith M."/>
            <person name="Roesemann S."/>
            <person name="Alexander J.E."/>
            <person name="Rich S.A."/>
            <person name="Livny J."/>
            <person name="Vlamakis H."/>
            <person name="Clish C."/>
            <person name="Bullock K."/>
            <person name="Deik A."/>
            <person name="Scott J."/>
            <person name="Pierce K.A."/>
            <person name="Xavier R.J."/>
            <person name="Alm E.J."/>
        </authorList>
    </citation>
    <scope>NUCLEOTIDE SEQUENCE [LARGE SCALE GENOMIC DNA]</scope>
    <source>
        <strain evidence="2 3">BIOML-A163</strain>
    </source>
</reference>
<evidence type="ECO:0000256" key="1">
    <source>
        <dbReference type="SAM" id="MobiDB-lite"/>
    </source>
</evidence>
<sequence>PWEDRKYYTFEELVADDRRDCEEWNNTLHPNQKKYPGMTRWDVLVAKINPTLRPLDKLTLSRYIGEKVDTSIRRNSTVRVANADWWLSGPEVLEQLEPNNRKVTAYYLPDEEGKPTDVFLYQNDRYLDKVRPVVTYNRVMAVQTEEDRVAYTEQNKVLSHFSKYLNDHAIGKVGTGTPDQPTDDPEEELELPPVELSDDLPAELSADPESDYEWHSGISEAMRAISDM</sequence>
<dbReference type="Proteomes" id="UP000323717">
    <property type="component" value="Unassembled WGS sequence"/>
</dbReference>
<evidence type="ECO:0000313" key="2">
    <source>
        <dbReference type="EMBL" id="KAA3931766.1"/>
    </source>
</evidence>
<dbReference type="EMBL" id="VWLE01000988">
    <property type="protein sequence ID" value="KAA3931766.1"/>
    <property type="molecule type" value="Genomic_DNA"/>
</dbReference>